<keyword evidence="2" id="KW-0812">Transmembrane</keyword>
<organism evidence="3 4">
    <name type="scientific">Amphibalanus amphitrite</name>
    <name type="common">Striped barnacle</name>
    <name type="synonym">Balanus amphitrite</name>
    <dbReference type="NCBI Taxonomy" id="1232801"/>
    <lineage>
        <taxon>Eukaryota</taxon>
        <taxon>Metazoa</taxon>
        <taxon>Ecdysozoa</taxon>
        <taxon>Arthropoda</taxon>
        <taxon>Crustacea</taxon>
        <taxon>Multicrustacea</taxon>
        <taxon>Cirripedia</taxon>
        <taxon>Thoracica</taxon>
        <taxon>Thoracicalcarea</taxon>
        <taxon>Balanomorpha</taxon>
        <taxon>Balanoidea</taxon>
        <taxon>Balanidae</taxon>
        <taxon>Amphibalaninae</taxon>
        <taxon>Amphibalanus</taxon>
    </lineage>
</organism>
<comment type="caution">
    <text evidence="3">The sequence shown here is derived from an EMBL/GenBank/DDBJ whole genome shotgun (WGS) entry which is preliminary data.</text>
</comment>
<keyword evidence="4" id="KW-1185">Reference proteome</keyword>
<name>A0A6A4V2P4_AMPAM</name>
<evidence type="ECO:0000256" key="2">
    <source>
        <dbReference type="SAM" id="Phobius"/>
    </source>
</evidence>
<keyword evidence="2" id="KW-1133">Transmembrane helix</keyword>
<accession>A0A6A4V2P4</accession>
<feature type="compositionally biased region" description="Basic and acidic residues" evidence="1">
    <location>
        <begin position="10"/>
        <end position="25"/>
    </location>
</feature>
<dbReference type="Proteomes" id="UP000440578">
    <property type="component" value="Unassembled WGS sequence"/>
</dbReference>
<keyword evidence="2" id="KW-0472">Membrane</keyword>
<proteinExistence type="predicted"/>
<protein>
    <submittedName>
        <fullName evidence="3">Uncharacterized protein</fullName>
    </submittedName>
</protein>
<reference evidence="3 4" key="1">
    <citation type="submission" date="2019-07" db="EMBL/GenBank/DDBJ databases">
        <title>Draft genome assembly of a fouling barnacle, Amphibalanus amphitrite (Darwin, 1854): The first reference genome for Thecostraca.</title>
        <authorList>
            <person name="Kim W."/>
        </authorList>
    </citation>
    <scope>NUCLEOTIDE SEQUENCE [LARGE SCALE GENOMIC DNA]</scope>
    <source>
        <strain evidence="3">SNU_AA5</strain>
        <tissue evidence="3">Soma without cirri and trophi</tissue>
    </source>
</reference>
<feature type="region of interest" description="Disordered" evidence="1">
    <location>
        <begin position="1"/>
        <end position="44"/>
    </location>
</feature>
<gene>
    <name evidence="3" type="ORF">FJT64_014186</name>
</gene>
<dbReference type="AlphaFoldDB" id="A0A6A4V2P4"/>
<feature type="transmembrane region" description="Helical" evidence="2">
    <location>
        <begin position="55"/>
        <end position="72"/>
    </location>
</feature>
<dbReference type="EMBL" id="VIIS01002194">
    <property type="protein sequence ID" value="KAF0287389.1"/>
    <property type="molecule type" value="Genomic_DNA"/>
</dbReference>
<feature type="compositionally biased region" description="Basic residues" evidence="1">
    <location>
        <begin position="26"/>
        <end position="38"/>
    </location>
</feature>
<sequence>MGGNKQANKKKQEQQKKQAEPESVNHKPKSSPKQKNKQSNKSQNECRGWSCLGKLNLLLLLAAAVLAGRLLFLNADGDLSEPGLERARARLASSWATVAALSREHGGAALQWASERADTVDRYLMDTQRPYWVPVKEGAGRAWNVTRHYGSIAGERALAVTSVAIRKTYEAASAGWAVAKPHCDTALAAVKPYWDSAVVAIRPHWDTAAAAAARGWNATATAAGPLWEAAAAQGTAVKAGVLSAAARLRQDGGPVVAEWAAAAQRAAGDAWEVVQREGPKYASAAGKWLAQSWDYVRTEGPVYATAAVEKVKKAVAGLTGSA</sequence>
<evidence type="ECO:0000313" key="4">
    <source>
        <dbReference type="Proteomes" id="UP000440578"/>
    </source>
</evidence>
<evidence type="ECO:0000256" key="1">
    <source>
        <dbReference type="SAM" id="MobiDB-lite"/>
    </source>
</evidence>
<dbReference type="OrthoDB" id="6403654at2759"/>
<evidence type="ECO:0000313" key="3">
    <source>
        <dbReference type="EMBL" id="KAF0287389.1"/>
    </source>
</evidence>